<dbReference type="InterPro" id="IPR033132">
    <property type="entry name" value="GH_1_N_CS"/>
</dbReference>
<dbReference type="PANTHER" id="PTHR10353:SF36">
    <property type="entry name" value="LP05116P"/>
    <property type="match status" value="1"/>
</dbReference>
<dbReference type="EC" id="3.2.1.46" evidence="2"/>
<comment type="catalytic activity">
    <reaction evidence="1">
        <text>Hydrolysis of terminal, non-reducing beta-D-glucosyl residues with release of beta-D-glucose.</text>
        <dbReference type="EC" id="3.2.1.21"/>
    </reaction>
</comment>
<dbReference type="EMBL" id="OU892279">
    <property type="protein sequence ID" value="CAG9765655.1"/>
    <property type="molecule type" value="Genomic_DNA"/>
</dbReference>
<keyword evidence="19" id="KW-1185">Reference proteome</keyword>
<evidence type="ECO:0000313" key="18">
    <source>
        <dbReference type="EMBL" id="CAG9765655.1"/>
    </source>
</evidence>
<evidence type="ECO:0000256" key="16">
    <source>
        <dbReference type="ARBA" id="ARBA00083229"/>
    </source>
</evidence>
<dbReference type="Pfam" id="PF00232">
    <property type="entry name" value="Glyco_hydro_1"/>
    <property type="match status" value="1"/>
</dbReference>
<dbReference type="OrthoDB" id="65569at2759"/>
<evidence type="ECO:0000256" key="15">
    <source>
        <dbReference type="ARBA" id="ARBA00081896"/>
    </source>
</evidence>
<comment type="catalytic activity">
    <reaction evidence="11">
        <text>beta-D-glucosyl-(1&lt;-&gt;1)-sphing-4-enine + H2O = sphing-4-enine + D-glucose</text>
        <dbReference type="Rhea" id="RHEA:59288"/>
        <dbReference type="ChEBI" id="CHEBI:4167"/>
        <dbReference type="ChEBI" id="CHEBI:15377"/>
        <dbReference type="ChEBI" id="CHEBI:57756"/>
        <dbReference type="ChEBI" id="CHEBI:83992"/>
    </reaction>
    <physiologicalReaction direction="left-to-right" evidence="11">
        <dbReference type="Rhea" id="RHEA:59289"/>
    </physiologicalReaction>
</comment>
<comment type="catalytic activity">
    <reaction evidence="6">
        <text>a beta-D-galactosyl-(1&lt;-&gt;1')-N-acylsphing-4-enine + H2O = an N-acylsphing-4-enine + D-galactose</text>
        <dbReference type="Rhea" id="RHEA:14297"/>
        <dbReference type="ChEBI" id="CHEBI:4139"/>
        <dbReference type="ChEBI" id="CHEBI:15377"/>
        <dbReference type="ChEBI" id="CHEBI:18390"/>
        <dbReference type="ChEBI" id="CHEBI:52639"/>
        <dbReference type="EC" id="3.2.1.46"/>
    </reaction>
    <physiologicalReaction direction="left-to-right" evidence="6">
        <dbReference type="Rhea" id="RHEA:14298"/>
    </physiologicalReaction>
</comment>
<evidence type="ECO:0000256" key="12">
    <source>
        <dbReference type="ARBA" id="ARBA00060858"/>
    </source>
</evidence>
<dbReference type="Gene3D" id="3.20.20.80">
    <property type="entry name" value="Glycosidases"/>
    <property type="match status" value="1"/>
</dbReference>
<evidence type="ECO:0000256" key="8">
    <source>
        <dbReference type="ARBA" id="ARBA00050809"/>
    </source>
</evidence>
<keyword evidence="4" id="KW-0378">Hydrolase</keyword>
<evidence type="ECO:0000256" key="2">
    <source>
        <dbReference type="ARBA" id="ARBA00012657"/>
    </source>
</evidence>
<dbReference type="InterPro" id="IPR001360">
    <property type="entry name" value="Glyco_hydro_1"/>
</dbReference>
<dbReference type="GO" id="GO:0016052">
    <property type="term" value="P:carbohydrate catabolic process"/>
    <property type="evidence" value="ECO:0007669"/>
    <property type="project" value="UniProtKB-ARBA"/>
</dbReference>
<dbReference type="PRINTS" id="PR00131">
    <property type="entry name" value="GLHYDRLASE1"/>
</dbReference>
<comment type="similarity">
    <text evidence="12">Belongs to the glycosyl hydrolase 1 family. Klotho subfamily.</text>
</comment>
<dbReference type="GO" id="GO:0008422">
    <property type="term" value="F:beta-glucosidase activity"/>
    <property type="evidence" value="ECO:0007669"/>
    <property type="project" value="UniProtKB-EC"/>
</dbReference>
<evidence type="ECO:0000256" key="11">
    <source>
        <dbReference type="ARBA" id="ARBA00052085"/>
    </source>
</evidence>
<evidence type="ECO:0000256" key="4">
    <source>
        <dbReference type="ARBA" id="ARBA00022801"/>
    </source>
</evidence>
<reference evidence="18" key="1">
    <citation type="submission" date="2022-01" db="EMBL/GenBank/DDBJ databases">
        <authorList>
            <person name="King R."/>
        </authorList>
    </citation>
    <scope>NUCLEOTIDE SEQUENCE</scope>
</reference>
<keyword evidence="5" id="KW-0326">Glycosidase</keyword>
<feature type="chain" id="PRO_5040112821" description="Cytosolic beta-glucosidase" evidence="17">
    <location>
        <begin position="19"/>
        <end position="484"/>
    </location>
</feature>
<dbReference type="GO" id="GO:0004336">
    <property type="term" value="F:galactosylceramidase activity"/>
    <property type="evidence" value="ECO:0007669"/>
    <property type="project" value="UniProtKB-EC"/>
</dbReference>
<evidence type="ECO:0000256" key="1">
    <source>
        <dbReference type="ARBA" id="ARBA00000448"/>
    </source>
</evidence>
<evidence type="ECO:0000256" key="9">
    <source>
        <dbReference type="ARBA" id="ARBA00051414"/>
    </source>
</evidence>
<evidence type="ECO:0000256" key="6">
    <source>
        <dbReference type="ARBA" id="ARBA00033698"/>
    </source>
</evidence>
<evidence type="ECO:0000256" key="3">
    <source>
        <dbReference type="ARBA" id="ARBA00012744"/>
    </source>
</evidence>
<dbReference type="SUPFAM" id="SSF51445">
    <property type="entry name" value="(Trans)glycosidases"/>
    <property type="match status" value="1"/>
</dbReference>
<evidence type="ECO:0000256" key="17">
    <source>
        <dbReference type="SAM" id="SignalP"/>
    </source>
</evidence>
<evidence type="ECO:0000256" key="7">
    <source>
        <dbReference type="ARBA" id="ARBA00048813"/>
    </source>
</evidence>
<dbReference type="PANTHER" id="PTHR10353">
    <property type="entry name" value="GLYCOSYL HYDROLASE"/>
    <property type="match status" value="1"/>
</dbReference>
<dbReference type="EC" id="3.2.1.21" evidence="3"/>
<comment type="catalytic activity">
    <reaction evidence="7">
        <text>beta-D-galactosyl-(1&lt;-&gt;1)-sphing-4-enine + H2O = sphing-4-enine + D-galactose</text>
        <dbReference type="Rhea" id="RHEA:43908"/>
        <dbReference type="ChEBI" id="CHEBI:4139"/>
        <dbReference type="ChEBI" id="CHEBI:15377"/>
        <dbReference type="ChEBI" id="CHEBI:57756"/>
        <dbReference type="ChEBI" id="CHEBI:57934"/>
    </reaction>
    <physiologicalReaction direction="left-to-right" evidence="7">
        <dbReference type="Rhea" id="RHEA:43909"/>
    </physiologicalReaction>
</comment>
<dbReference type="AlphaFoldDB" id="A0A9N9MLP0"/>
<dbReference type="FunFam" id="3.20.20.80:FF:000011">
    <property type="entry name" value="Cytosolic beta-glucosidase"/>
    <property type="match status" value="1"/>
</dbReference>
<gene>
    <name evidence="18" type="ORF">CEUTPL_LOCUS6260</name>
</gene>
<name>A0A9N9MLP0_9CUCU</name>
<accession>A0A9N9MLP0</accession>
<evidence type="ECO:0000256" key="5">
    <source>
        <dbReference type="ARBA" id="ARBA00023295"/>
    </source>
</evidence>
<organism evidence="18 19">
    <name type="scientific">Ceutorhynchus assimilis</name>
    <name type="common">cabbage seed weevil</name>
    <dbReference type="NCBI Taxonomy" id="467358"/>
    <lineage>
        <taxon>Eukaryota</taxon>
        <taxon>Metazoa</taxon>
        <taxon>Ecdysozoa</taxon>
        <taxon>Arthropoda</taxon>
        <taxon>Hexapoda</taxon>
        <taxon>Insecta</taxon>
        <taxon>Pterygota</taxon>
        <taxon>Neoptera</taxon>
        <taxon>Endopterygota</taxon>
        <taxon>Coleoptera</taxon>
        <taxon>Polyphaga</taxon>
        <taxon>Cucujiformia</taxon>
        <taxon>Curculionidae</taxon>
        <taxon>Ceutorhynchinae</taxon>
        <taxon>Ceutorhynchus</taxon>
    </lineage>
</organism>
<keyword evidence="17" id="KW-0732">Signal</keyword>
<comment type="catalytic activity">
    <reaction evidence="9">
        <text>a beta-D-xylosyl-(1&lt;-&gt;1')-N-acylsphing-4-enine + cholesterol = cholesteryl 3-beta-D-xyloside + an N-acylsphing-4-enine</text>
        <dbReference type="Rhea" id="RHEA:70239"/>
        <dbReference type="ChEBI" id="CHEBI:16113"/>
        <dbReference type="ChEBI" id="CHEBI:52639"/>
        <dbReference type="ChEBI" id="CHEBI:189067"/>
        <dbReference type="ChEBI" id="CHEBI:189068"/>
    </reaction>
    <physiologicalReaction direction="left-to-right" evidence="9">
        <dbReference type="Rhea" id="RHEA:70240"/>
    </physiologicalReaction>
    <physiologicalReaction direction="right-to-left" evidence="9">
        <dbReference type="Rhea" id="RHEA:70241"/>
    </physiologicalReaction>
</comment>
<evidence type="ECO:0000256" key="13">
    <source>
        <dbReference type="ARBA" id="ARBA00068094"/>
    </source>
</evidence>
<dbReference type="Proteomes" id="UP001152799">
    <property type="component" value="Chromosome 3"/>
</dbReference>
<dbReference type="PROSITE" id="PS00653">
    <property type="entry name" value="GLYCOSYL_HYDROL_F1_2"/>
    <property type="match status" value="1"/>
</dbReference>
<feature type="signal peptide" evidence="17">
    <location>
        <begin position="1"/>
        <end position="18"/>
    </location>
</feature>
<evidence type="ECO:0000256" key="10">
    <source>
        <dbReference type="ARBA" id="ARBA00051666"/>
    </source>
</evidence>
<comment type="catalytic activity">
    <reaction evidence="8">
        <text>beta-D-galactosyl-(1&lt;-&gt;1')-N-octadecanoylsphing-4-enine + H2O = N-octadecanoylsphing-4-enine + D-galactose</text>
        <dbReference type="Rhea" id="RHEA:59292"/>
        <dbReference type="ChEBI" id="CHEBI:4139"/>
        <dbReference type="ChEBI" id="CHEBI:15377"/>
        <dbReference type="ChEBI" id="CHEBI:72961"/>
        <dbReference type="ChEBI" id="CHEBI:84720"/>
    </reaction>
    <physiologicalReaction direction="left-to-right" evidence="8">
        <dbReference type="Rhea" id="RHEA:59293"/>
    </physiologicalReaction>
</comment>
<sequence length="484" mass="54976">MVRFCLIILAVTLCRASAQKLFPDNFKFGAATAAYQIEGAWDEDGKGINIWDTFTHTAGKIRDNSTGDVASDSYHKYKEDVAILKDLGVKLYRFSISWSRIMPDGRPYSINQAGIDYYVNLVKELIENDIEPFVTLYHWDLPQYLEDLGGWLNPRIADYFGDYARVVYTALGPYVNYWVTINEPSTTCVLGYGQGILAPGKTLIGDGVYLCARNSLKAHAKAYRIYETEFKPLYNGKVTINIPSANYYPKTNSTLDAEAVERVFEFVVGLFANAVFKRNWPQVVIDRVANRSRLEGYSFSRLPEFSEAEIDYISGTYDYFSVNLYTSVIVEYKDETAISTPSYLLDMGIPVSINSSWIKSTASWLNSDPPGTRNILNLIQKKYNPSEIVISENGWADTGDLDDQKRITYLKEYLTNILSAILEDGVNVTGYTLWSLLDNFEWADGYSQRFGIVNVDFDSPLRNRTYKSSADWYKRIIEARAIVD</sequence>
<comment type="catalytic activity">
    <reaction evidence="10">
        <text>beta-D-glucosyl-(1&lt;-&gt;1)-N-octadecanoylsphing-4-enine + H2O = N-octadecanoylsphing-4-enine + D-glucose</text>
        <dbReference type="Rhea" id="RHEA:59284"/>
        <dbReference type="ChEBI" id="CHEBI:4167"/>
        <dbReference type="ChEBI" id="CHEBI:15377"/>
        <dbReference type="ChEBI" id="CHEBI:72961"/>
        <dbReference type="ChEBI" id="CHEBI:84719"/>
    </reaction>
    <physiologicalReaction direction="left-to-right" evidence="10">
        <dbReference type="Rhea" id="RHEA:59285"/>
    </physiologicalReaction>
</comment>
<proteinExistence type="inferred from homology"/>
<evidence type="ECO:0000256" key="14">
    <source>
        <dbReference type="ARBA" id="ARBA00079026"/>
    </source>
</evidence>
<protein>
    <recommendedName>
        <fullName evidence="13">Cytosolic beta-glucosidase</fullName>
        <ecNumber evidence="3">3.2.1.21</ecNumber>
        <ecNumber evidence="2">3.2.1.46</ecNumber>
    </recommendedName>
    <alternativeName>
        <fullName evidence="14">Cytosolic galactosylceramidase</fullName>
    </alternativeName>
    <alternativeName>
        <fullName evidence="16">Cytosolic glucosylceramidase</fullName>
    </alternativeName>
    <alternativeName>
        <fullName evidence="15">Cytosolic glycosylceramidase</fullName>
    </alternativeName>
</protein>
<evidence type="ECO:0000313" key="19">
    <source>
        <dbReference type="Proteomes" id="UP001152799"/>
    </source>
</evidence>
<dbReference type="InterPro" id="IPR017853">
    <property type="entry name" value="GH"/>
</dbReference>